<dbReference type="SUPFAM" id="SSF53474">
    <property type="entry name" value="alpha/beta-Hydrolases"/>
    <property type="match status" value="1"/>
</dbReference>
<evidence type="ECO:0000256" key="5">
    <source>
        <dbReference type="ARBA" id="ARBA00022801"/>
    </source>
</evidence>
<proteinExistence type="inferred from homology"/>
<name>A0AA43QJ74_9LECA</name>
<evidence type="ECO:0000256" key="8">
    <source>
        <dbReference type="ARBA" id="ARBA00031934"/>
    </source>
</evidence>
<accession>A0AA43QJ74</accession>
<gene>
    <name evidence="9" type="ORF">OHK93_000437</name>
</gene>
<evidence type="ECO:0000256" key="2">
    <source>
        <dbReference type="ARBA" id="ARBA00012423"/>
    </source>
</evidence>
<keyword evidence="5" id="KW-0378">Hydrolase</keyword>
<dbReference type="PANTHER" id="PTHR11247:SF8">
    <property type="entry name" value="PALMITOYL-PROTEIN THIOESTERASE 1"/>
    <property type="match status" value="1"/>
</dbReference>
<evidence type="ECO:0000313" key="10">
    <source>
        <dbReference type="Proteomes" id="UP001161017"/>
    </source>
</evidence>
<evidence type="ECO:0000256" key="7">
    <source>
        <dbReference type="ARBA" id="ARBA00023180"/>
    </source>
</evidence>
<protein>
    <recommendedName>
        <fullName evidence="3">Palmitoyl-protein thioesterase 1</fullName>
        <ecNumber evidence="2">3.1.2.22</ecNumber>
    </recommendedName>
    <alternativeName>
        <fullName evidence="8">Palmitoyl-protein hydrolase 1</fullName>
    </alternativeName>
</protein>
<dbReference type="AlphaFoldDB" id="A0AA43QJ74"/>
<evidence type="ECO:0000256" key="4">
    <source>
        <dbReference type="ARBA" id="ARBA00022729"/>
    </source>
</evidence>
<dbReference type="Gene3D" id="3.40.50.1820">
    <property type="entry name" value="alpha/beta hydrolase"/>
    <property type="match status" value="1"/>
</dbReference>
<dbReference type="PRINTS" id="PR00414">
    <property type="entry name" value="PPTHIESTRASE"/>
</dbReference>
<keyword evidence="10" id="KW-1185">Reference proteome</keyword>
<evidence type="ECO:0000313" key="9">
    <source>
        <dbReference type="EMBL" id="MDI1485300.1"/>
    </source>
</evidence>
<reference evidence="9" key="1">
    <citation type="journal article" date="2023" name="Genome Biol. Evol.">
        <title>First Whole Genome Sequence and Flow Cytometry Genome Size Data for the Lichen-Forming Fungus Ramalina farinacea (Ascomycota).</title>
        <authorList>
            <person name="Llewellyn T."/>
            <person name="Mian S."/>
            <person name="Hill R."/>
            <person name="Leitch I.J."/>
            <person name="Gaya E."/>
        </authorList>
    </citation>
    <scope>NUCLEOTIDE SEQUENCE</scope>
    <source>
        <strain evidence="9">LIQ254RAFAR</strain>
    </source>
</reference>
<keyword evidence="7" id="KW-0325">Glycoprotein</keyword>
<organism evidence="9 10">
    <name type="scientific">Ramalina farinacea</name>
    <dbReference type="NCBI Taxonomy" id="258253"/>
    <lineage>
        <taxon>Eukaryota</taxon>
        <taxon>Fungi</taxon>
        <taxon>Dikarya</taxon>
        <taxon>Ascomycota</taxon>
        <taxon>Pezizomycotina</taxon>
        <taxon>Lecanoromycetes</taxon>
        <taxon>OSLEUM clade</taxon>
        <taxon>Lecanoromycetidae</taxon>
        <taxon>Lecanorales</taxon>
        <taxon>Lecanorineae</taxon>
        <taxon>Ramalinaceae</taxon>
        <taxon>Ramalina</taxon>
    </lineage>
</organism>
<dbReference type="GO" id="GO:0008474">
    <property type="term" value="F:palmitoyl-(protein) hydrolase activity"/>
    <property type="evidence" value="ECO:0007669"/>
    <property type="project" value="UniProtKB-EC"/>
</dbReference>
<dbReference type="Proteomes" id="UP001161017">
    <property type="component" value="Unassembled WGS sequence"/>
</dbReference>
<sequence>MNLVGELLNQTHGPTYTYNIRLDEDGGDDRTATFYGNVTEQIAIACAKIAEDPILSKAPAVNAIGFSQGGQFMRAYVETCNHPPVKNLVTFGSPHNGISDFNNCEQSWSILVCIAWDGILKTQTWTHWVQSHLVPAQYYKNPEKIDEYLEYSNWLANVNNERPVKNETYKQNLANLDTFWMYQFSEDTVVVPPESTWFDSVVGTGEDRIVKKLKDQDIYQEDWIGLKELDEKGALVYKMAEGPHMSVTDELLKDVFEMMYD</sequence>
<keyword evidence="4" id="KW-0732">Signal</keyword>
<dbReference type="EMBL" id="JAPUFD010000001">
    <property type="protein sequence ID" value="MDI1485300.1"/>
    <property type="molecule type" value="Genomic_DNA"/>
</dbReference>
<evidence type="ECO:0000256" key="1">
    <source>
        <dbReference type="ARBA" id="ARBA00010758"/>
    </source>
</evidence>
<dbReference type="InterPro" id="IPR029058">
    <property type="entry name" value="AB_hydrolase_fold"/>
</dbReference>
<dbReference type="InterPro" id="IPR002472">
    <property type="entry name" value="Palm_thioest"/>
</dbReference>
<evidence type="ECO:0000256" key="6">
    <source>
        <dbReference type="ARBA" id="ARBA00023157"/>
    </source>
</evidence>
<dbReference type="EC" id="3.1.2.22" evidence="2"/>
<comment type="similarity">
    <text evidence="1">Belongs to the palmitoyl-protein thioesterase family.</text>
</comment>
<keyword evidence="6" id="KW-1015">Disulfide bond</keyword>
<comment type="caution">
    <text evidence="9">The sequence shown here is derived from an EMBL/GenBank/DDBJ whole genome shotgun (WGS) entry which is preliminary data.</text>
</comment>
<dbReference type="PANTHER" id="PTHR11247">
    <property type="entry name" value="PALMITOYL-PROTEIN THIOESTERASE/DOLICHYLDIPHOSPHATASE 1"/>
    <property type="match status" value="1"/>
</dbReference>
<dbReference type="Pfam" id="PF02089">
    <property type="entry name" value="Palm_thioest"/>
    <property type="match status" value="1"/>
</dbReference>
<dbReference type="FunFam" id="3.40.50.1820:FF:000107">
    <property type="entry name" value="Palmitoyl-protein thioesterase 1"/>
    <property type="match status" value="1"/>
</dbReference>
<evidence type="ECO:0000256" key="3">
    <source>
        <dbReference type="ARBA" id="ARBA00014212"/>
    </source>
</evidence>